<proteinExistence type="predicted"/>
<evidence type="ECO:0008006" key="6">
    <source>
        <dbReference type="Google" id="ProtNLM"/>
    </source>
</evidence>
<feature type="transmembrane region" description="Helical" evidence="1">
    <location>
        <begin position="6"/>
        <end position="29"/>
    </location>
</feature>
<evidence type="ECO:0000313" key="5">
    <source>
        <dbReference type="Proteomes" id="UP000286137"/>
    </source>
</evidence>
<protein>
    <recommendedName>
        <fullName evidence="6">DUF3592 domain-containing protein</fullName>
    </recommendedName>
</protein>
<dbReference type="Proteomes" id="UP000284472">
    <property type="component" value="Unassembled WGS sequence"/>
</dbReference>
<name>A0A412BM98_MEDGN</name>
<keyword evidence="1" id="KW-0472">Membrane</keyword>
<comment type="caution">
    <text evidence="2">The sequence shown here is derived from an EMBL/GenBank/DDBJ whole genome shotgun (WGS) entry which is preliminary data.</text>
</comment>
<dbReference type="EMBL" id="QRTJ01000093">
    <property type="protein sequence ID" value="RGQ56823.1"/>
    <property type="molecule type" value="Genomic_DNA"/>
</dbReference>
<dbReference type="EMBL" id="QSIR01000012">
    <property type="protein sequence ID" value="RHD05943.1"/>
    <property type="molecule type" value="Genomic_DNA"/>
</dbReference>
<evidence type="ECO:0000313" key="4">
    <source>
        <dbReference type="Proteomes" id="UP000284472"/>
    </source>
</evidence>
<dbReference type="Proteomes" id="UP000286137">
    <property type="component" value="Unassembled WGS sequence"/>
</dbReference>
<reference evidence="4 5" key="1">
    <citation type="submission" date="2018-08" db="EMBL/GenBank/DDBJ databases">
        <title>A genome reference for cultivated species of the human gut microbiota.</title>
        <authorList>
            <person name="Zou Y."/>
            <person name="Xue W."/>
            <person name="Luo G."/>
        </authorList>
    </citation>
    <scope>NUCLEOTIDE SEQUENCE [LARGE SCALE GENOMIC DNA]</scope>
    <source>
        <strain evidence="2 5">AF27-4BH</strain>
        <strain evidence="3 4">AM32-6</strain>
    </source>
</reference>
<accession>A0A412BM98</accession>
<gene>
    <name evidence="3" type="ORF">DW812_09120</name>
    <name evidence="2" type="ORF">DWY88_18510</name>
</gene>
<evidence type="ECO:0000313" key="3">
    <source>
        <dbReference type="EMBL" id="RHD05943.1"/>
    </source>
</evidence>
<feature type="transmembrane region" description="Helical" evidence="1">
    <location>
        <begin position="108"/>
        <end position="125"/>
    </location>
</feature>
<keyword evidence="1" id="KW-1133">Transmembrane helix</keyword>
<sequence>MNRNIVFINLIIIVIFIFVIFQGLQIVLFSKKTKEVNATIVETIFANANGTKFRNSKWALVSYKVGDNTVISKNRIQVPMEAKRGQKIKIRYYRNSPEIIATFSIKKFLIGIFIGIIFIVLRVTFQKGILR</sequence>
<keyword evidence="1" id="KW-0812">Transmembrane</keyword>
<evidence type="ECO:0000256" key="1">
    <source>
        <dbReference type="SAM" id="Phobius"/>
    </source>
</evidence>
<organism evidence="2 5">
    <name type="scientific">Mediterraneibacter gnavus</name>
    <name type="common">Ruminococcus gnavus</name>
    <dbReference type="NCBI Taxonomy" id="33038"/>
    <lineage>
        <taxon>Bacteria</taxon>
        <taxon>Bacillati</taxon>
        <taxon>Bacillota</taxon>
        <taxon>Clostridia</taxon>
        <taxon>Lachnospirales</taxon>
        <taxon>Lachnospiraceae</taxon>
        <taxon>Mediterraneibacter</taxon>
    </lineage>
</organism>
<evidence type="ECO:0000313" key="2">
    <source>
        <dbReference type="EMBL" id="RGQ56823.1"/>
    </source>
</evidence>
<dbReference type="AlphaFoldDB" id="A0A412BM98"/>